<feature type="chain" id="PRO_5043133124" evidence="1">
    <location>
        <begin position="28"/>
        <end position="107"/>
    </location>
</feature>
<keyword evidence="1" id="KW-0732">Signal</keyword>
<proteinExistence type="predicted"/>
<protein>
    <submittedName>
        <fullName evidence="2 4">Uncharacterized protein</fullName>
    </submittedName>
</protein>
<accession>A0A0R3WYJ0</accession>
<dbReference type="EMBL" id="UYWX01009178">
    <property type="protein sequence ID" value="VDM27714.1"/>
    <property type="molecule type" value="Genomic_DNA"/>
</dbReference>
<evidence type="ECO:0000313" key="4">
    <source>
        <dbReference type="WBParaSite" id="TTAC_0000583001-mRNA-1"/>
    </source>
</evidence>
<dbReference type="WBParaSite" id="TTAC_0000583001-mRNA-1">
    <property type="protein sequence ID" value="TTAC_0000583001-mRNA-1"/>
    <property type="gene ID" value="TTAC_0000583001"/>
</dbReference>
<name>A0A0R3WYJ0_HYDTA</name>
<dbReference type="AlphaFoldDB" id="A0A0R3WYJ0"/>
<reference evidence="4" key="1">
    <citation type="submission" date="2017-02" db="UniProtKB">
        <authorList>
            <consortium name="WormBaseParasite"/>
        </authorList>
    </citation>
    <scope>IDENTIFICATION</scope>
</reference>
<gene>
    <name evidence="2" type="ORF">TTAC_LOCUS5814</name>
</gene>
<evidence type="ECO:0000313" key="3">
    <source>
        <dbReference type="Proteomes" id="UP000274429"/>
    </source>
</evidence>
<reference evidence="2 3" key="2">
    <citation type="submission" date="2018-11" db="EMBL/GenBank/DDBJ databases">
        <authorList>
            <consortium name="Pathogen Informatics"/>
        </authorList>
    </citation>
    <scope>NUCLEOTIDE SEQUENCE [LARGE SCALE GENOMIC DNA]</scope>
</reference>
<evidence type="ECO:0000313" key="2">
    <source>
        <dbReference type="EMBL" id="VDM27714.1"/>
    </source>
</evidence>
<feature type="signal peptide" evidence="1">
    <location>
        <begin position="1"/>
        <end position="27"/>
    </location>
</feature>
<keyword evidence="3" id="KW-1185">Reference proteome</keyword>
<organism evidence="4">
    <name type="scientific">Hydatigena taeniaeformis</name>
    <name type="common">Feline tapeworm</name>
    <name type="synonym">Taenia taeniaeformis</name>
    <dbReference type="NCBI Taxonomy" id="6205"/>
    <lineage>
        <taxon>Eukaryota</taxon>
        <taxon>Metazoa</taxon>
        <taxon>Spiralia</taxon>
        <taxon>Lophotrochozoa</taxon>
        <taxon>Platyhelminthes</taxon>
        <taxon>Cestoda</taxon>
        <taxon>Eucestoda</taxon>
        <taxon>Cyclophyllidea</taxon>
        <taxon>Taeniidae</taxon>
        <taxon>Hydatigera</taxon>
    </lineage>
</organism>
<evidence type="ECO:0000256" key="1">
    <source>
        <dbReference type="SAM" id="SignalP"/>
    </source>
</evidence>
<dbReference type="Proteomes" id="UP000274429">
    <property type="component" value="Unassembled WGS sequence"/>
</dbReference>
<sequence length="107" mass="11718">MTAHMSPMIVLGCLFLVLVVACPSASATSVLARVEEEESRHHAEGLSPAVWRPAVKAIFKKAAKKVVPAAKAFAKKAAKAVKEFAVYEAAKEAYDRGSKWIKRHWKN</sequence>